<sequence length="83" mass="9643">MLKRQQKTRALFFWSQCFLLVITDLSGCKCTMAGEGMYKSFFFAYHTSITKLITYNLITLFIYISALSYRGYRTGPNVFLSLL</sequence>
<organism evidence="2 3">
    <name type="scientific">Lentinula guzmanii</name>
    <dbReference type="NCBI Taxonomy" id="2804957"/>
    <lineage>
        <taxon>Eukaryota</taxon>
        <taxon>Fungi</taxon>
        <taxon>Dikarya</taxon>
        <taxon>Basidiomycota</taxon>
        <taxon>Agaricomycotina</taxon>
        <taxon>Agaricomycetes</taxon>
        <taxon>Agaricomycetidae</taxon>
        <taxon>Agaricales</taxon>
        <taxon>Marasmiineae</taxon>
        <taxon>Omphalotaceae</taxon>
        <taxon>Lentinula</taxon>
    </lineage>
</organism>
<dbReference type="Proteomes" id="UP001176059">
    <property type="component" value="Unassembled WGS sequence"/>
</dbReference>
<protein>
    <submittedName>
        <fullName evidence="2">Uncharacterized protein</fullName>
    </submittedName>
</protein>
<proteinExistence type="predicted"/>
<name>A0AA38JJT9_9AGAR</name>
<reference evidence="2" key="2">
    <citation type="journal article" date="2023" name="Proc. Natl. Acad. Sci. U.S.A.">
        <title>A global phylogenomic analysis of the shiitake genus Lentinula.</title>
        <authorList>
            <person name="Sierra-Patev S."/>
            <person name="Min B."/>
            <person name="Naranjo-Ortiz M."/>
            <person name="Looney B."/>
            <person name="Konkel Z."/>
            <person name="Slot J.C."/>
            <person name="Sakamoto Y."/>
            <person name="Steenwyk J.L."/>
            <person name="Rokas A."/>
            <person name="Carro J."/>
            <person name="Camarero S."/>
            <person name="Ferreira P."/>
            <person name="Molpeceres G."/>
            <person name="Ruiz-Duenas F.J."/>
            <person name="Serrano A."/>
            <person name="Henrissat B."/>
            <person name="Drula E."/>
            <person name="Hughes K.W."/>
            <person name="Mata J.L."/>
            <person name="Ishikawa N.K."/>
            <person name="Vargas-Isla R."/>
            <person name="Ushijima S."/>
            <person name="Smith C.A."/>
            <person name="Donoghue J."/>
            <person name="Ahrendt S."/>
            <person name="Andreopoulos W."/>
            <person name="He G."/>
            <person name="LaButti K."/>
            <person name="Lipzen A."/>
            <person name="Ng V."/>
            <person name="Riley R."/>
            <person name="Sandor L."/>
            <person name="Barry K."/>
            <person name="Martinez A.T."/>
            <person name="Xiao Y."/>
            <person name="Gibbons J.G."/>
            <person name="Terashima K."/>
            <person name="Grigoriev I.V."/>
            <person name="Hibbett D."/>
        </authorList>
    </citation>
    <scope>NUCLEOTIDE SEQUENCE</scope>
    <source>
        <strain evidence="2">ET3784</strain>
    </source>
</reference>
<keyword evidence="1" id="KW-0472">Membrane</keyword>
<reference evidence="2" key="1">
    <citation type="submission" date="2022-08" db="EMBL/GenBank/DDBJ databases">
        <authorList>
            <consortium name="DOE Joint Genome Institute"/>
            <person name="Min B."/>
            <person name="Sierra-Patev S."/>
            <person name="Naranjo-Ortiz M."/>
            <person name="Looney B."/>
            <person name="Konkel Z."/>
            <person name="Slot J.C."/>
            <person name="Sakamoto Y."/>
            <person name="Steenwyk J.L."/>
            <person name="Rokas A."/>
            <person name="Carro J."/>
            <person name="Camarero S."/>
            <person name="Ferreira P."/>
            <person name="Molpeceres G."/>
            <person name="Ruiz-duenas F.J."/>
            <person name="Serrano A."/>
            <person name="Henrissat B."/>
            <person name="Drula E."/>
            <person name="Hughes K.W."/>
            <person name="Mata J.L."/>
            <person name="Ishikawa N.K."/>
            <person name="Vargas-Isla R."/>
            <person name="Ushijima S."/>
            <person name="Smith C.A."/>
            <person name="Ahrendt S."/>
            <person name="Andreopoulos W."/>
            <person name="He G."/>
            <person name="LaButti K."/>
            <person name="Lipzen A."/>
            <person name="Ng V."/>
            <person name="Riley R."/>
            <person name="Sandor L."/>
            <person name="Barry K."/>
            <person name="Martinez A.T."/>
            <person name="Xiao Y."/>
            <person name="Gibbons J.G."/>
            <person name="Terashima K."/>
            <person name="Hibbett D.S."/>
            <person name="Grigoriev I.V."/>
        </authorList>
    </citation>
    <scope>NUCLEOTIDE SEQUENCE</scope>
    <source>
        <strain evidence="2">ET3784</strain>
    </source>
</reference>
<evidence type="ECO:0000256" key="1">
    <source>
        <dbReference type="SAM" id="Phobius"/>
    </source>
</evidence>
<feature type="transmembrane region" description="Helical" evidence="1">
    <location>
        <begin position="43"/>
        <end position="64"/>
    </location>
</feature>
<keyword evidence="3" id="KW-1185">Reference proteome</keyword>
<dbReference type="AlphaFoldDB" id="A0AA38JJT9"/>
<gene>
    <name evidence="2" type="ORF">DFJ43DRAFT_1085157</name>
</gene>
<keyword evidence="1" id="KW-1133">Transmembrane helix</keyword>
<evidence type="ECO:0000313" key="3">
    <source>
        <dbReference type="Proteomes" id="UP001176059"/>
    </source>
</evidence>
<keyword evidence="1" id="KW-0812">Transmembrane</keyword>
<comment type="caution">
    <text evidence="2">The sequence shown here is derived from an EMBL/GenBank/DDBJ whole genome shotgun (WGS) entry which is preliminary data.</text>
</comment>
<dbReference type="EMBL" id="JANVFO010000039">
    <property type="protein sequence ID" value="KAJ3728186.1"/>
    <property type="molecule type" value="Genomic_DNA"/>
</dbReference>
<accession>A0AA38JJT9</accession>
<evidence type="ECO:0000313" key="2">
    <source>
        <dbReference type="EMBL" id="KAJ3728186.1"/>
    </source>
</evidence>